<comment type="caution">
    <text evidence="1">The sequence shown here is derived from an EMBL/GenBank/DDBJ whole genome shotgun (WGS) entry which is preliminary data.</text>
</comment>
<reference evidence="1 2" key="1">
    <citation type="submission" date="2014-12" db="EMBL/GenBank/DDBJ databases">
        <title>Genome sequencing of Arthrobacter phenanthrenivorans SWC37.</title>
        <authorList>
            <person name="Tan P.W."/>
            <person name="Chan K.-G."/>
        </authorList>
    </citation>
    <scope>NUCLEOTIDE SEQUENCE [LARGE SCALE GENOMIC DNA]</scope>
    <source>
        <strain evidence="1 2">SWC37</strain>
    </source>
</reference>
<evidence type="ECO:0000313" key="1">
    <source>
        <dbReference type="EMBL" id="KIC68706.1"/>
    </source>
</evidence>
<dbReference type="AlphaFoldDB" id="A0A0B4DPT6"/>
<protein>
    <submittedName>
        <fullName evidence="1">Uncharacterized protein</fullName>
    </submittedName>
</protein>
<name>A0A0B4DPT6_PSEPS</name>
<dbReference type="Proteomes" id="UP000031196">
    <property type="component" value="Unassembled WGS sequence"/>
</dbReference>
<dbReference type="RefSeq" id="WP_043450404.1">
    <property type="nucleotide sequence ID" value="NZ_JWTB01000008.1"/>
</dbReference>
<sequence length="78" mass="8954">MQTDQGTRAVRPPRYQAPRFRLDAEQGWFVEGPRCIMQLGPVKVYRKNGTAKTVTIKRLGEPVERRGGFVYVAGYLRE</sequence>
<dbReference type="EMBL" id="JWTB01000008">
    <property type="protein sequence ID" value="KIC68706.1"/>
    <property type="molecule type" value="Genomic_DNA"/>
</dbReference>
<gene>
    <name evidence="1" type="ORF">RM50_04395</name>
</gene>
<proteinExistence type="predicted"/>
<organism evidence="1 2">
    <name type="scientific">Pseudarthrobacter phenanthrenivorans</name>
    <name type="common">Arthrobacter phenanthrenivorans</name>
    <dbReference type="NCBI Taxonomy" id="361575"/>
    <lineage>
        <taxon>Bacteria</taxon>
        <taxon>Bacillati</taxon>
        <taxon>Actinomycetota</taxon>
        <taxon>Actinomycetes</taxon>
        <taxon>Micrococcales</taxon>
        <taxon>Micrococcaceae</taxon>
        <taxon>Pseudarthrobacter</taxon>
    </lineage>
</organism>
<accession>A0A0B4DPT6</accession>
<evidence type="ECO:0000313" key="2">
    <source>
        <dbReference type="Proteomes" id="UP000031196"/>
    </source>
</evidence>